<evidence type="ECO:0000256" key="1">
    <source>
        <dbReference type="SAM" id="Phobius"/>
    </source>
</evidence>
<dbReference type="EMBL" id="FOBO01000003">
    <property type="protein sequence ID" value="SEM23368.1"/>
    <property type="molecule type" value="Genomic_DNA"/>
</dbReference>
<dbReference type="InterPro" id="IPR018687">
    <property type="entry name" value="DUF2177_membr"/>
</dbReference>
<organism evidence="2 3">
    <name type="scientific">Roseovarius tolerans</name>
    <dbReference type="NCBI Taxonomy" id="74031"/>
    <lineage>
        <taxon>Bacteria</taxon>
        <taxon>Pseudomonadati</taxon>
        <taxon>Pseudomonadota</taxon>
        <taxon>Alphaproteobacteria</taxon>
        <taxon>Rhodobacterales</taxon>
        <taxon>Roseobacteraceae</taxon>
        <taxon>Roseovarius</taxon>
    </lineage>
</organism>
<accession>A0A1H7WQR5</accession>
<keyword evidence="1" id="KW-0472">Membrane</keyword>
<feature type="transmembrane region" description="Helical" evidence="1">
    <location>
        <begin position="110"/>
        <end position="131"/>
    </location>
</feature>
<keyword evidence="1" id="KW-1133">Transmembrane helix</keyword>
<feature type="transmembrane region" description="Helical" evidence="1">
    <location>
        <begin position="47"/>
        <end position="67"/>
    </location>
</feature>
<keyword evidence="1" id="KW-0812">Transmembrane</keyword>
<gene>
    <name evidence="2" type="ORF">SAMN04488077_10389</name>
</gene>
<sequence>MSLLVLALVTGVIFLIADAIMLSTVMQPLFAQHLGDTLREGIRPLPAVLFYLIYMVGVVWFAGWPALRDGTPVTALVNGAILGFVAYGTYVLTSWTVMRDWHPSMVVADMAWGATLTGVSAWAGVVSARAIG</sequence>
<dbReference type="AlphaFoldDB" id="A0A1H7WQR5"/>
<proteinExistence type="predicted"/>
<dbReference type="Proteomes" id="UP000182160">
    <property type="component" value="Unassembled WGS sequence"/>
</dbReference>
<dbReference type="RefSeq" id="WP_074785056.1">
    <property type="nucleotide sequence ID" value="NZ_FOBO01000003.1"/>
</dbReference>
<feature type="transmembrane region" description="Helical" evidence="1">
    <location>
        <begin position="79"/>
        <end position="98"/>
    </location>
</feature>
<name>A0A1H7WQR5_9RHOB</name>
<evidence type="ECO:0000313" key="2">
    <source>
        <dbReference type="EMBL" id="SEM23368.1"/>
    </source>
</evidence>
<reference evidence="2 3" key="1">
    <citation type="submission" date="2016-10" db="EMBL/GenBank/DDBJ databases">
        <authorList>
            <person name="de Groot N.N."/>
        </authorList>
    </citation>
    <scope>NUCLEOTIDE SEQUENCE [LARGE SCALE GENOMIC DNA]</scope>
    <source>
        <strain evidence="2 3">DSM 11457</strain>
    </source>
</reference>
<protein>
    <submittedName>
        <fullName evidence="2">Uncharacterized membrane protein</fullName>
    </submittedName>
</protein>
<dbReference type="Pfam" id="PF09945">
    <property type="entry name" value="DUF2177"/>
    <property type="match status" value="1"/>
</dbReference>
<evidence type="ECO:0000313" key="3">
    <source>
        <dbReference type="Proteomes" id="UP000182160"/>
    </source>
</evidence>